<name>A0A8X6H765_TRICU</name>
<gene>
    <name evidence="1" type="ORF">TNCT_104751</name>
</gene>
<dbReference type="AlphaFoldDB" id="A0A8X6H765"/>
<accession>A0A8X6H765</accession>
<comment type="caution">
    <text evidence="1">The sequence shown here is derived from an EMBL/GenBank/DDBJ whole genome shotgun (WGS) entry which is preliminary data.</text>
</comment>
<dbReference type="Proteomes" id="UP000887116">
    <property type="component" value="Unassembled WGS sequence"/>
</dbReference>
<reference evidence="1" key="1">
    <citation type="submission" date="2020-07" db="EMBL/GenBank/DDBJ databases">
        <title>Multicomponent nature underlies the extraordinary mechanical properties of spider dragline silk.</title>
        <authorList>
            <person name="Kono N."/>
            <person name="Nakamura H."/>
            <person name="Mori M."/>
            <person name="Yoshida Y."/>
            <person name="Ohtoshi R."/>
            <person name="Malay A.D."/>
            <person name="Moran D.A.P."/>
            <person name="Tomita M."/>
            <person name="Numata K."/>
            <person name="Arakawa K."/>
        </authorList>
    </citation>
    <scope>NUCLEOTIDE SEQUENCE</scope>
</reference>
<protein>
    <submittedName>
        <fullName evidence="1">Uncharacterized protein</fullName>
    </submittedName>
</protein>
<evidence type="ECO:0000313" key="1">
    <source>
        <dbReference type="EMBL" id="GFR18526.1"/>
    </source>
</evidence>
<dbReference type="OrthoDB" id="6406818at2759"/>
<evidence type="ECO:0000313" key="2">
    <source>
        <dbReference type="Proteomes" id="UP000887116"/>
    </source>
</evidence>
<proteinExistence type="predicted"/>
<organism evidence="1 2">
    <name type="scientific">Trichonephila clavata</name>
    <name type="common">Joro spider</name>
    <name type="synonym">Nephila clavata</name>
    <dbReference type="NCBI Taxonomy" id="2740835"/>
    <lineage>
        <taxon>Eukaryota</taxon>
        <taxon>Metazoa</taxon>
        <taxon>Ecdysozoa</taxon>
        <taxon>Arthropoda</taxon>
        <taxon>Chelicerata</taxon>
        <taxon>Arachnida</taxon>
        <taxon>Araneae</taxon>
        <taxon>Araneomorphae</taxon>
        <taxon>Entelegynae</taxon>
        <taxon>Araneoidea</taxon>
        <taxon>Nephilidae</taxon>
        <taxon>Trichonephila</taxon>
    </lineage>
</organism>
<dbReference type="EMBL" id="BMAO01017801">
    <property type="protein sequence ID" value="GFR18526.1"/>
    <property type="molecule type" value="Genomic_DNA"/>
</dbReference>
<keyword evidence="2" id="KW-1185">Reference proteome</keyword>
<sequence length="95" mass="10775">MQHETESAMAEMTNLFHSLFPLVPEQTHFFWKSNQLGAATVHRTAPAAVPVPYGGRNSGMFPWRLQIDFRKRGPDCIRKCITQGVLHPLQCHSLC</sequence>